<proteinExistence type="predicted"/>
<evidence type="ECO:0000256" key="3">
    <source>
        <dbReference type="RuleBase" id="RU000524"/>
    </source>
</evidence>
<keyword evidence="6" id="KW-1185">Reference proteome</keyword>
<dbReference type="InterPro" id="IPR000424">
    <property type="entry name" value="Primosome_PriB/ssb"/>
</dbReference>
<dbReference type="Pfam" id="PF00436">
    <property type="entry name" value="SSB"/>
    <property type="match status" value="1"/>
</dbReference>
<evidence type="ECO:0000313" key="6">
    <source>
        <dbReference type="Proteomes" id="UP000316560"/>
    </source>
</evidence>
<dbReference type="OrthoDB" id="4427276at2"/>
<evidence type="ECO:0000256" key="1">
    <source>
        <dbReference type="ARBA" id="ARBA00023125"/>
    </source>
</evidence>
<sequence>MTDSITVSGLVATAPRHLVTGEGLPITSFRLASTQRRFDRSNQRWIDGETNWYTITAFRQLAINTATSVGKGDRVVLSGRLRIREWENADRSGTNIEIEADSLGHDLMWGTAQFSRTISQGMGAGNADSARDSARGSGASGADASARGESESADNSEDSDAEEEESEDRELAPATPF</sequence>
<feature type="compositionally biased region" description="Low complexity" evidence="4">
    <location>
        <begin position="135"/>
        <end position="147"/>
    </location>
</feature>
<evidence type="ECO:0000256" key="2">
    <source>
        <dbReference type="PIRNR" id="PIRNR002070"/>
    </source>
</evidence>
<feature type="region of interest" description="Disordered" evidence="4">
    <location>
        <begin position="120"/>
        <end position="177"/>
    </location>
</feature>
<reference evidence="5 6" key="1">
    <citation type="submission" date="2019-06" db="EMBL/GenBank/DDBJ databases">
        <title>Sequencing the genomes of 1000 actinobacteria strains.</title>
        <authorList>
            <person name="Klenk H.-P."/>
        </authorList>
    </citation>
    <scope>NUCLEOTIDE SEQUENCE [LARGE SCALE GENOMIC DNA]</scope>
    <source>
        <strain evidence="5 6">DSM 21947</strain>
    </source>
</reference>
<dbReference type="GO" id="GO:0003697">
    <property type="term" value="F:single-stranded DNA binding"/>
    <property type="evidence" value="ECO:0007669"/>
    <property type="project" value="InterPro"/>
</dbReference>
<dbReference type="RefSeq" id="WP_141991195.1">
    <property type="nucleotide sequence ID" value="NZ_VFRA01000001.1"/>
</dbReference>
<name>A0A8H2K6Z6_9MICO</name>
<gene>
    <name evidence="5" type="ORF">FB472_2628</name>
</gene>
<comment type="caution">
    <text evidence="5">The sequence shown here is derived from an EMBL/GenBank/DDBJ whole genome shotgun (WGS) entry which is preliminary data.</text>
</comment>
<dbReference type="Proteomes" id="UP000316560">
    <property type="component" value="Unassembled WGS sequence"/>
</dbReference>
<dbReference type="PIRSF" id="PIRSF002070">
    <property type="entry name" value="SSB"/>
    <property type="match status" value="1"/>
</dbReference>
<accession>A0A8H2K6Z6</accession>
<dbReference type="Gene3D" id="2.40.50.140">
    <property type="entry name" value="Nucleic acid-binding proteins"/>
    <property type="match status" value="1"/>
</dbReference>
<dbReference type="PROSITE" id="PS50935">
    <property type="entry name" value="SSB"/>
    <property type="match status" value="1"/>
</dbReference>
<evidence type="ECO:0000256" key="4">
    <source>
        <dbReference type="SAM" id="MobiDB-lite"/>
    </source>
</evidence>
<dbReference type="InterPro" id="IPR012340">
    <property type="entry name" value="NA-bd_OB-fold"/>
</dbReference>
<evidence type="ECO:0000313" key="5">
    <source>
        <dbReference type="EMBL" id="TQO20968.1"/>
    </source>
</evidence>
<protein>
    <recommendedName>
        <fullName evidence="2 3">Single-stranded DNA-binding protein</fullName>
    </recommendedName>
</protein>
<dbReference type="InterPro" id="IPR011344">
    <property type="entry name" value="ssDNA-bd"/>
</dbReference>
<dbReference type="EMBL" id="VFRA01000001">
    <property type="protein sequence ID" value="TQO20968.1"/>
    <property type="molecule type" value="Genomic_DNA"/>
</dbReference>
<feature type="compositionally biased region" description="Acidic residues" evidence="4">
    <location>
        <begin position="151"/>
        <end position="168"/>
    </location>
</feature>
<dbReference type="GO" id="GO:0006260">
    <property type="term" value="P:DNA replication"/>
    <property type="evidence" value="ECO:0007669"/>
    <property type="project" value="InterPro"/>
</dbReference>
<dbReference type="CDD" id="cd04496">
    <property type="entry name" value="SSB_OBF"/>
    <property type="match status" value="1"/>
</dbReference>
<organism evidence="5 6">
    <name type="scientific">Rhodoglobus vestalii</name>
    <dbReference type="NCBI Taxonomy" id="193384"/>
    <lineage>
        <taxon>Bacteria</taxon>
        <taxon>Bacillati</taxon>
        <taxon>Actinomycetota</taxon>
        <taxon>Actinomycetes</taxon>
        <taxon>Micrococcales</taxon>
        <taxon>Microbacteriaceae</taxon>
        <taxon>Rhodoglobus</taxon>
    </lineage>
</organism>
<dbReference type="NCBIfam" id="TIGR00621">
    <property type="entry name" value="ssb"/>
    <property type="match status" value="1"/>
</dbReference>
<keyword evidence="1 2" id="KW-0238">DNA-binding</keyword>
<dbReference type="AlphaFoldDB" id="A0A8H2K6Z6"/>
<dbReference type="SUPFAM" id="SSF50249">
    <property type="entry name" value="Nucleic acid-binding proteins"/>
    <property type="match status" value="1"/>
</dbReference>